<reference evidence="3" key="1">
    <citation type="submission" date="2022-09" db="EMBL/GenBank/DDBJ databases">
        <title>The genome sequence of Tsuneonella sp. YG55.</title>
        <authorList>
            <person name="Liu Y."/>
        </authorList>
    </citation>
    <scope>NUCLEOTIDE SEQUENCE</scope>
    <source>
        <strain evidence="3">YG55</strain>
    </source>
</reference>
<evidence type="ECO:0000313" key="4">
    <source>
        <dbReference type="Proteomes" id="UP001142648"/>
    </source>
</evidence>
<evidence type="ECO:0000256" key="1">
    <source>
        <dbReference type="SAM" id="MobiDB-lite"/>
    </source>
</evidence>
<dbReference type="EMBL" id="JAOAMV010000001">
    <property type="protein sequence ID" value="MCT2557721.1"/>
    <property type="molecule type" value="Genomic_DNA"/>
</dbReference>
<evidence type="ECO:0000256" key="2">
    <source>
        <dbReference type="SAM" id="SignalP"/>
    </source>
</evidence>
<proteinExistence type="predicted"/>
<feature type="signal peptide" evidence="2">
    <location>
        <begin position="1"/>
        <end position="17"/>
    </location>
</feature>
<dbReference type="AlphaFoldDB" id="A0A9X2VYY7"/>
<dbReference type="Proteomes" id="UP001142648">
    <property type="component" value="Unassembled WGS sequence"/>
</dbReference>
<organism evidence="3 4">
    <name type="scientific">Tsuneonella litorea</name>
    <dbReference type="NCBI Taxonomy" id="2976475"/>
    <lineage>
        <taxon>Bacteria</taxon>
        <taxon>Pseudomonadati</taxon>
        <taxon>Pseudomonadota</taxon>
        <taxon>Alphaproteobacteria</taxon>
        <taxon>Sphingomonadales</taxon>
        <taxon>Erythrobacteraceae</taxon>
        <taxon>Tsuneonella</taxon>
    </lineage>
</organism>
<protein>
    <recommendedName>
        <fullName evidence="5">Lipoprotein</fullName>
    </recommendedName>
</protein>
<evidence type="ECO:0000313" key="3">
    <source>
        <dbReference type="EMBL" id="MCT2557721.1"/>
    </source>
</evidence>
<keyword evidence="2" id="KW-0732">Signal</keyword>
<feature type="compositionally biased region" description="Basic and acidic residues" evidence="1">
    <location>
        <begin position="51"/>
        <end position="60"/>
    </location>
</feature>
<name>A0A9X2VYY7_9SPHN</name>
<gene>
    <name evidence="3" type="ORF">N0B51_01870</name>
</gene>
<sequence>MRLLFFLSATLVCGACAASPDYVVRYDLAQLAFETSERDASPGFASLPESAPKDAEAPAA</sequence>
<feature type="region of interest" description="Disordered" evidence="1">
    <location>
        <begin position="37"/>
        <end position="60"/>
    </location>
</feature>
<dbReference type="RefSeq" id="WP_259960486.1">
    <property type="nucleotide sequence ID" value="NZ_JAOAMV010000001.1"/>
</dbReference>
<evidence type="ECO:0008006" key="5">
    <source>
        <dbReference type="Google" id="ProtNLM"/>
    </source>
</evidence>
<keyword evidence="4" id="KW-1185">Reference proteome</keyword>
<comment type="caution">
    <text evidence="3">The sequence shown here is derived from an EMBL/GenBank/DDBJ whole genome shotgun (WGS) entry which is preliminary data.</text>
</comment>
<accession>A0A9X2VYY7</accession>
<feature type="chain" id="PRO_5040855276" description="Lipoprotein" evidence="2">
    <location>
        <begin position="18"/>
        <end position="60"/>
    </location>
</feature>